<dbReference type="PROSITE" id="PS00966">
    <property type="entry name" value="PMI_I_2"/>
    <property type="match status" value="1"/>
</dbReference>
<evidence type="ECO:0000256" key="7">
    <source>
        <dbReference type="ARBA" id="ARBA00022833"/>
    </source>
</evidence>
<comment type="pathway">
    <text evidence="3">Nucleotide-sugar biosynthesis; GDP-alpha-D-mannose biosynthesis; alpha-D-mannose 1-phosphate from D-fructose 6-phosphate: step 1/2.</text>
</comment>
<dbReference type="GO" id="GO:0004476">
    <property type="term" value="F:mannose-6-phosphate isomerase activity"/>
    <property type="evidence" value="ECO:0007669"/>
    <property type="project" value="UniProtKB-EC"/>
</dbReference>
<feature type="region of interest" description="Disordered" evidence="9">
    <location>
        <begin position="530"/>
        <end position="550"/>
    </location>
</feature>
<dbReference type="InterPro" id="IPR046457">
    <property type="entry name" value="PMI_typeI_cat"/>
</dbReference>
<keyword evidence="7" id="KW-0862">Zinc</keyword>
<dbReference type="FunFam" id="1.10.441.10:FF:000003">
    <property type="entry name" value="Mannose-6-phosphate isomerase"/>
    <property type="match status" value="1"/>
</dbReference>
<dbReference type="InterPro" id="IPR014710">
    <property type="entry name" value="RmlC-like_jellyroll"/>
</dbReference>
<dbReference type="Gene3D" id="1.10.441.10">
    <property type="entry name" value="Phosphomannose Isomerase, domain 2"/>
    <property type="match status" value="1"/>
</dbReference>
<evidence type="ECO:0000256" key="3">
    <source>
        <dbReference type="ARBA" id="ARBA00004666"/>
    </source>
</evidence>
<dbReference type="InterPro" id="IPR001250">
    <property type="entry name" value="Man6P_Isoase-1"/>
</dbReference>
<dbReference type="PRINTS" id="PR00714">
    <property type="entry name" value="MAN6PISMRASE"/>
</dbReference>
<dbReference type="Pfam" id="PF20511">
    <property type="entry name" value="PMI_typeI_cat"/>
    <property type="match status" value="1"/>
</dbReference>
<comment type="catalytic activity">
    <reaction evidence="1">
        <text>D-mannose 6-phosphate = D-fructose 6-phosphate</text>
        <dbReference type="Rhea" id="RHEA:12356"/>
        <dbReference type="ChEBI" id="CHEBI:58735"/>
        <dbReference type="ChEBI" id="CHEBI:61527"/>
        <dbReference type="EC" id="5.3.1.8"/>
    </reaction>
</comment>
<dbReference type="Pfam" id="PF20512">
    <property type="entry name" value="PMI_typeI_hel"/>
    <property type="match status" value="1"/>
</dbReference>
<dbReference type="SUPFAM" id="SSF51182">
    <property type="entry name" value="RmlC-like cupins"/>
    <property type="match status" value="1"/>
</dbReference>
<dbReference type="Gene3D" id="2.60.120.10">
    <property type="entry name" value="Jelly Rolls"/>
    <property type="match status" value="2"/>
</dbReference>
<dbReference type="PANTHER" id="PTHR10309:SF0">
    <property type="entry name" value="MANNOSE-6-PHOSPHATE ISOMERASE"/>
    <property type="match status" value="1"/>
</dbReference>
<dbReference type="CDD" id="cd07011">
    <property type="entry name" value="cupin_PMI_type_I_N"/>
    <property type="match status" value="1"/>
</dbReference>
<dbReference type="AlphaFoldDB" id="A0ABD3R048"/>
<evidence type="ECO:0000256" key="2">
    <source>
        <dbReference type="ARBA" id="ARBA00001947"/>
    </source>
</evidence>
<dbReference type="PANTHER" id="PTHR10309">
    <property type="entry name" value="MANNOSE-6-PHOSPHATE ISOMERASE"/>
    <property type="match status" value="1"/>
</dbReference>
<comment type="cofactor">
    <cofactor evidence="2">
        <name>Zn(2+)</name>
        <dbReference type="ChEBI" id="CHEBI:29105"/>
    </cofactor>
</comment>
<evidence type="ECO:0000259" key="10">
    <source>
        <dbReference type="Pfam" id="PF20511"/>
    </source>
</evidence>
<feature type="region of interest" description="Disordered" evidence="9">
    <location>
        <begin position="1"/>
        <end position="22"/>
    </location>
</feature>
<dbReference type="Proteomes" id="UP001516023">
    <property type="component" value="Unassembled WGS sequence"/>
</dbReference>
<proteinExistence type="inferred from homology"/>
<evidence type="ECO:0000256" key="6">
    <source>
        <dbReference type="ARBA" id="ARBA00022723"/>
    </source>
</evidence>
<comment type="caution">
    <text evidence="12">The sequence shown here is derived from an EMBL/GenBank/DDBJ whole genome shotgun (WGS) entry which is preliminary data.</text>
</comment>
<evidence type="ECO:0000259" key="11">
    <source>
        <dbReference type="Pfam" id="PF20512"/>
    </source>
</evidence>
<evidence type="ECO:0000256" key="4">
    <source>
        <dbReference type="ARBA" id="ARBA00010772"/>
    </source>
</evidence>
<evidence type="ECO:0000256" key="1">
    <source>
        <dbReference type="ARBA" id="ARBA00000757"/>
    </source>
</evidence>
<comment type="similarity">
    <text evidence="4">Belongs to the mannose-6-phosphate isomerase type 1 family.</text>
</comment>
<feature type="domain" description="Phosphomannose isomerase type I helical insertion" evidence="11">
    <location>
        <begin position="258"/>
        <end position="336"/>
    </location>
</feature>
<evidence type="ECO:0000256" key="9">
    <source>
        <dbReference type="SAM" id="MobiDB-lite"/>
    </source>
</evidence>
<dbReference type="InterPro" id="IPR018050">
    <property type="entry name" value="Pmannose_isomerase-type1_CS"/>
</dbReference>
<dbReference type="InterPro" id="IPR016305">
    <property type="entry name" value="Mannose-6-P_Isomerase"/>
</dbReference>
<dbReference type="NCBIfam" id="TIGR00218">
    <property type="entry name" value="manA"/>
    <property type="match status" value="1"/>
</dbReference>
<evidence type="ECO:0000313" key="12">
    <source>
        <dbReference type="EMBL" id="KAL3805281.1"/>
    </source>
</evidence>
<feature type="domain" description="Phosphomannose isomerase type I catalytic" evidence="10">
    <location>
        <begin position="99"/>
        <end position="226"/>
    </location>
</feature>
<dbReference type="EC" id="5.3.1.8" evidence="5"/>
<keyword evidence="13" id="KW-1185">Reference proteome</keyword>
<dbReference type="PROSITE" id="PS00965">
    <property type="entry name" value="PMI_I_1"/>
    <property type="match status" value="1"/>
</dbReference>
<dbReference type="EMBL" id="JABMIG020000003">
    <property type="protein sequence ID" value="KAL3805281.1"/>
    <property type="molecule type" value="Genomic_DNA"/>
</dbReference>
<gene>
    <name evidence="12" type="ORF">HJC23_008988</name>
</gene>
<evidence type="ECO:0000313" key="13">
    <source>
        <dbReference type="Proteomes" id="UP001516023"/>
    </source>
</evidence>
<name>A0ABD3R048_9STRA</name>
<organism evidence="12 13">
    <name type="scientific">Cyclotella cryptica</name>
    <dbReference type="NCBI Taxonomy" id="29204"/>
    <lineage>
        <taxon>Eukaryota</taxon>
        <taxon>Sar</taxon>
        <taxon>Stramenopiles</taxon>
        <taxon>Ochrophyta</taxon>
        <taxon>Bacillariophyta</taxon>
        <taxon>Coscinodiscophyceae</taxon>
        <taxon>Thalassiosirophycidae</taxon>
        <taxon>Stephanodiscales</taxon>
        <taxon>Stephanodiscaceae</taxon>
        <taxon>Cyclotella</taxon>
    </lineage>
</organism>
<protein>
    <recommendedName>
        <fullName evidence="5">mannose-6-phosphate isomerase</fullName>
        <ecNumber evidence="5">5.3.1.8</ecNumber>
    </recommendedName>
</protein>
<accession>A0ABD3R048</accession>
<dbReference type="GO" id="GO:0046872">
    <property type="term" value="F:metal ion binding"/>
    <property type="evidence" value="ECO:0007669"/>
    <property type="project" value="UniProtKB-KW"/>
</dbReference>
<evidence type="ECO:0000256" key="8">
    <source>
        <dbReference type="ARBA" id="ARBA00023235"/>
    </source>
</evidence>
<dbReference type="InterPro" id="IPR046458">
    <property type="entry name" value="PMI_typeI_hel"/>
</dbReference>
<sequence>MLVLQKISQERGRQESPKLTNGQRQFQILHRTTQESKNLEGWIDDRPMISLICHGHEGFYASGEKSCHKHNNKRSSIYNLERTMASQHTYDSRSTKNVIPLRPVIKDYAWGIRGLDSRVARYALESGIIDEVDPDCPYAELWMGTHPSGPTTLRDGSTLEEAVGGPLPFLFKVLSAGKALSIQAHPCKDGAKRLHVENPENYVDDNHKPELAVALTPFEAMCGFRRLEEIAILIKKHPEFAACISDEAKLKCFLAGPKEENKRDALKMLFHSFMSCPKETSSVQLKLLLKRLQKEQSCDFVHPHEEPPWERKLSRAILRLAQQFPGDSGAMAPFLLNYLLIAPGESFYMAANEPHAYVAGEIIECMACSDNVVRAGLTPKFKDVDNLVSMLTYSMGGPTINAGTPAYGDDRIMRYTPPTGEFEVMVITCNPGEDITVPQLPVPALFIVIEGSGNTDNDDGQRLVMRPGRCYLLPKDCPSLTLAVNPNKRGPLRIALAHENQHMDEPTLASAAEIGTKQWAGEFALPTELRSVGSAPNTPRSSGVMSPILNRNSNGEAHVGFYEVPKL</sequence>
<dbReference type="InterPro" id="IPR011051">
    <property type="entry name" value="RmlC_Cupin_sf"/>
</dbReference>
<evidence type="ECO:0000256" key="5">
    <source>
        <dbReference type="ARBA" id="ARBA00011956"/>
    </source>
</evidence>
<reference evidence="12 13" key="1">
    <citation type="journal article" date="2020" name="G3 (Bethesda)">
        <title>Improved Reference Genome for Cyclotella cryptica CCMP332, a Model for Cell Wall Morphogenesis, Salinity Adaptation, and Lipid Production in Diatoms (Bacillariophyta).</title>
        <authorList>
            <person name="Roberts W.R."/>
            <person name="Downey K.M."/>
            <person name="Ruck E.C."/>
            <person name="Traller J.C."/>
            <person name="Alverson A.J."/>
        </authorList>
    </citation>
    <scope>NUCLEOTIDE SEQUENCE [LARGE SCALE GENOMIC DNA]</scope>
    <source>
        <strain evidence="12 13">CCMP332</strain>
    </source>
</reference>
<keyword evidence="8" id="KW-0413">Isomerase</keyword>
<feature type="compositionally biased region" description="Polar residues" evidence="9">
    <location>
        <begin position="534"/>
        <end position="550"/>
    </location>
</feature>
<keyword evidence="6" id="KW-0479">Metal-binding</keyword>